<protein>
    <recommendedName>
        <fullName evidence="2">alpha-L-fucosidase</fullName>
        <ecNumber evidence="2">3.2.1.51</ecNumber>
    </recommendedName>
</protein>
<evidence type="ECO:0000256" key="3">
    <source>
        <dbReference type="ARBA" id="ARBA00022729"/>
    </source>
</evidence>
<dbReference type="InterPro" id="IPR017853">
    <property type="entry name" value="GH"/>
</dbReference>
<evidence type="ECO:0000313" key="7">
    <source>
        <dbReference type="EMBL" id="TWT95349.1"/>
    </source>
</evidence>
<dbReference type="EC" id="3.2.1.51" evidence="2"/>
<dbReference type="Gene3D" id="3.20.20.80">
    <property type="entry name" value="Glycosidases"/>
    <property type="match status" value="1"/>
</dbReference>
<proteinExistence type="inferred from homology"/>
<comment type="caution">
    <text evidence="7">The sequence shown here is derived from an EMBL/GenBank/DDBJ whole genome shotgun (WGS) entry which is preliminary data.</text>
</comment>
<evidence type="ECO:0000313" key="8">
    <source>
        <dbReference type="Proteomes" id="UP000317421"/>
    </source>
</evidence>
<evidence type="ECO:0000256" key="2">
    <source>
        <dbReference type="ARBA" id="ARBA00012662"/>
    </source>
</evidence>
<dbReference type="OrthoDB" id="9760597at2"/>
<keyword evidence="8" id="KW-1185">Reference proteome</keyword>
<dbReference type="PANTHER" id="PTHR10030">
    <property type="entry name" value="ALPHA-L-FUCOSIDASE"/>
    <property type="match status" value="1"/>
</dbReference>
<dbReference type="SUPFAM" id="SSF51445">
    <property type="entry name" value="(Trans)glycosidases"/>
    <property type="match status" value="1"/>
</dbReference>
<keyword evidence="3" id="KW-0732">Signal</keyword>
<reference evidence="7 8" key="1">
    <citation type="submission" date="2019-02" db="EMBL/GenBank/DDBJ databases">
        <title>Deep-cultivation of Planctomycetes and their phenomic and genomic characterization uncovers novel biology.</title>
        <authorList>
            <person name="Wiegand S."/>
            <person name="Jogler M."/>
            <person name="Boedeker C."/>
            <person name="Pinto D."/>
            <person name="Vollmers J."/>
            <person name="Rivas-Marin E."/>
            <person name="Kohn T."/>
            <person name="Peeters S.H."/>
            <person name="Heuer A."/>
            <person name="Rast P."/>
            <person name="Oberbeckmann S."/>
            <person name="Bunk B."/>
            <person name="Jeske O."/>
            <person name="Meyerdierks A."/>
            <person name="Storesund J.E."/>
            <person name="Kallscheuer N."/>
            <person name="Luecker S."/>
            <person name="Lage O.M."/>
            <person name="Pohl T."/>
            <person name="Merkel B.J."/>
            <person name="Hornburger P."/>
            <person name="Mueller R.-W."/>
            <person name="Bruemmer F."/>
            <person name="Labrenz M."/>
            <person name="Spormann A.M."/>
            <person name="Op Den Camp H."/>
            <person name="Overmann J."/>
            <person name="Amann R."/>
            <person name="Jetten M.S.M."/>
            <person name="Mascher T."/>
            <person name="Medema M.H."/>
            <person name="Devos D.P."/>
            <person name="Kaster A.-K."/>
            <person name="Ovreas L."/>
            <person name="Rohde M."/>
            <person name="Galperin M.Y."/>
            <person name="Jogler C."/>
        </authorList>
    </citation>
    <scope>NUCLEOTIDE SEQUENCE [LARGE SCALE GENOMIC DNA]</scope>
    <source>
        <strain evidence="7 8">Pla108</strain>
    </source>
</reference>
<dbReference type="Gene3D" id="2.60.40.1180">
    <property type="entry name" value="Golgi alpha-mannosidase II"/>
    <property type="match status" value="1"/>
</dbReference>
<keyword evidence="5" id="KW-0326">Glycosidase</keyword>
<evidence type="ECO:0000256" key="5">
    <source>
        <dbReference type="ARBA" id="ARBA00023295"/>
    </source>
</evidence>
<dbReference type="Pfam" id="PF01120">
    <property type="entry name" value="Alpha_L_fucos"/>
    <property type="match status" value="1"/>
</dbReference>
<name>A0A5C6A766_9BACT</name>
<dbReference type="InterPro" id="IPR057739">
    <property type="entry name" value="Glyco_hydro_29_N"/>
</dbReference>
<sequence length="625" mass="69380">MSAARQGAPSSIEGAAVPPIAWAAVAPSDPVAALWYSVGEPDNNEGQPAVGRPVVAERRGPFLSPRKIPVPYSFCALVSAGFALLVMGGVAEAQVDPDNFAEERLDFPIADGPFEPTWESIAEKHPGAPAWFRDAKFGVWIHWGPQAAGRSNDWYAKKMYLEEEKAYTNHLKNFGHPSEFGYKDVLNQWRTPEFDAAATMKRFREAGFRYANIMGVHHDNFDLWDSKHQPWNSVNVGPKRDIVGEWVAAAKAEGIRYGISFHHEYTWWWWQPAFGADTRGPLAGVPYDGVLTAADGKGKWWDGLDPARLYGRKLDGYPEYEPIHLIAHGREGVFNKHLPYARQYATQWAERIMDAVDQYDPDFIYTDGNSSQPFSGKKSGSGYKCDAAQRVVADFFNRTVERRDEIDTFAIIKFSKPQPGLASTSESRIPSGKQADRQWMGELAIGGWFYEPGFYYDAATVVRGLLEFASRDGNFAVSIPLTPEGGFDPGVPAMLDGLGRWTTINGEGIYGSKAWKASREGDRTLPRGGLGKKQAEYRFTADDLRYTEGKDGSLYVWCMTVPPAGAKLRAALMGRAAGLLDADPKRIELLGSDAVVEWNRDDEALWITCPDTTASEYALGFKLTW</sequence>
<dbReference type="AlphaFoldDB" id="A0A5C6A766"/>
<keyword evidence="4" id="KW-0378">Hydrolase</keyword>
<comment type="similarity">
    <text evidence="1">Belongs to the glycosyl hydrolase 29 family.</text>
</comment>
<evidence type="ECO:0000259" key="6">
    <source>
        <dbReference type="Pfam" id="PF01120"/>
    </source>
</evidence>
<dbReference type="GO" id="GO:0016139">
    <property type="term" value="P:glycoside catabolic process"/>
    <property type="evidence" value="ECO:0007669"/>
    <property type="project" value="TreeGrafter"/>
</dbReference>
<dbReference type="GO" id="GO:0006004">
    <property type="term" value="P:fucose metabolic process"/>
    <property type="evidence" value="ECO:0007669"/>
    <property type="project" value="TreeGrafter"/>
</dbReference>
<organism evidence="7 8">
    <name type="scientific">Botrimarina colliarenosi</name>
    <dbReference type="NCBI Taxonomy" id="2528001"/>
    <lineage>
        <taxon>Bacteria</taxon>
        <taxon>Pseudomonadati</taxon>
        <taxon>Planctomycetota</taxon>
        <taxon>Planctomycetia</taxon>
        <taxon>Pirellulales</taxon>
        <taxon>Lacipirellulaceae</taxon>
        <taxon>Botrimarina</taxon>
    </lineage>
</organism>
<dbReference type="InterPro" id="IPR013780">
    <property type="entry name" value="Glyco_hydro_b"/>
</dbReference>
<feature type="domain" description="Glycoside hydrolase family 29 N-terminal" evidence="6">
    <location>
        <begin position="110"/>
        <end position="507"/>
    </location>
</feature>
<gene>
    <name evidence="7" type="ORF">Pla108_34950</name>
</gene>
<dbReference type="InterPro" id="IPR000933">
    <property type="entry name" value="Glyco_hydro_29"/>
</dbReference>
<dbReference type="EMBL" id="SJPR01000005">
    <property type="protein sequence ID" value="TWT95349.1"/>
    <property type="molecule type" value="Genomic_DNA"/>
</dbReference>
<dbReference type="GO" id="GO:0005764">
    <property type="term" value="C:lysosome"/>
    <property type="evidence" value="ECO:0007669"/>
    <property type="project" value="TreeGrafter"/>
</dbReference>
<evidence type="ECO:0000256" key="4">
    <source>
        <dbReference type="ARBA" id="ARBA00022801"/>
    </source>
</evidence>
<dbReference type="SMART" id="SM00812">
    <property type="entry name" value="Alpha_L_fucos"/>
    <property type="match status" value="1"/>
</dbReference>
<dbReference type="GO" id="GO:0004560">
    <property type="term" value="F:alpha-L-fucosidase activity"/>
    <property type="evidence" value="ECO:0007669"/>
    <property type="project" value="InterPro"/>
</dbReference>
<dbReference type="Proteomes" id="UP000317421">
    <property type="component" value="Unassembled WGS sequence"/>
</dbReference>
<accession>A0A5C6A766</accession>
<dbReference type="PANTHER" id="PTHR10030:SF37">
    <property type="entry name" value="ALPHA-L-FUCOSIDASE-RELATED"/>
    <property type="match status" value="1"/>
</dbReference>
<evidence type="ECO:0000256" key="1">
    <source>
        <dbReference type="ARBA" id="ARBA00007951"/>
    </source>
</evidence>